<comment type="caution">
    <text evidence="10">The sequence shown here is derived from an EMBL/GenBank/DDBJ whole genome shotgun (WGS) entry which is preliminary data.</text>
</comment>
<feature type="transmembrane region" description="Helical" evidence="7">
    <location>
        <begin position="12"/>
        <end position="34"/>
    </location>
</feature>
<dbReference type="Pfam" id="PF00672">
    <property type="entry name" value="HAMP"/>
    <property type="match status" value="1"/>
</dbReference>
<dbReference type="Gene3D" id="6.10.340.10">
    <property type="match status" value="1"/>
</dbReference>
<name>A0A0C2UDH5_PARME</name>
<accession>A0A0C2UDH5</accession>
<dbReference type="PROSITE" id="PS50111">
    <property type="entry name" value="CHEMOTAXIS_TRANSDUC_2"/>
    <property type="match status" value="1"/>
</dbReference>
<keyword evidence="7" id="KW-0812">Transmembrane</keyword>
<dbReference type="PANTHER" id="PTHR32089">
    <property type="entry name" value="METHYL-ACCEPTING CHEMOTAXIS PROTEIN MCPB"/>
    <property type="match status" value="1"/>
</dbReference>
<comment type="similarity">
    <text evidence="1">Belongs to the hemerythrin family.</text>
</comment>
<keyword evidence="11" id="KW-1185">Reference proteome</keyword>
<evidence type="ECO:0000256" key="7">
    <source>
        <dbReference type="SAM" id="Phobius"/>
    </source>
</evidence>
<dbReference type="InterPro" id="IPR004089">
    <property type="entry name" value="MCPsignal_dom"/>
</dbReference>
<dbReference type="GO" id="GO:0046872">
    <property type="term" value="F:metal ion binding"/>
    <property type="evidence" value="ECO:0007669"/>
    <property type="project" value="UniProtKB-KW"/>
</dbReference>
<dbReference type="InterPro" id="IPR032255">
    <property type="entry name" value="HBM"/>
</dbReference>
<organism evidence="10 11">
    <name type="scientific">Paramagnetospirillum magnetotacticum MS-1</name>
    <dbReference type="NCBI Taxonomy" id="272627"/>
    <lineage>
        <taxon>Bacteria</taxon>
        <taxon>Pseudomonadati</taxon>
        <taxon>Pseudomonadota</taxon>
        <taxon>Alphaproteobacteria</taxon>
        <taxon>Rhodospirillales</taxon>
        <taxon>Magnetospirillaceae</taxon>
        <taxon>Paramagnetospirillum</taxon>
    </lineage>
</organism>
<dbReference type="InterPro" id="IPR012827">
    <property type="entry name" value="Hemerythrin_metal-bd"/>
</dbReference>
<evidence type="ECO:0000256" key="6">
    <source>
        <dbReference type="PROSITE-ProRule" id="PRU00284"/>
    </source>
</evidence>
<evidence type="ECO:0000256" key="1">
    <source>
        <dbReference type="ARBA" id="ARBA00010587"/>
    </source>
</evidence>
<dbReference type="SUPFAM" id="SSF58104">
    <property type="entry name" value="Methyl-accepting chemotaxis protein (MCP) signaling domain"/>
    <property type="match status" value="1"/>
</dbReference>
<dbReference type="InterPro" id="IPR035938">
    <property type="entry name" value="Hemerythrin-like_sf"/>
</dbReference>
<dbReference type="GO" id="GO:0006935">
    <property type="term" value="P:chemotaxis"/>
    <property type="evidence" value="ECO:0007669"/>
    <property type="project" value="InterPro"/>
</dbReference>
<dbReference type="SMART" id="SM00283">
    <property type="entry name" value="MA"/>
    <property type="match status" value="1"/>
</dbReference>
<dbReference type="PROSITE" id="PS50885">
    <property type="entry name" value="HAMP"/>
    <property type="match status" value="1"/>
</dbReference>
<dbReference type="SMART" id="SM01358">
    <property type="entry name" value="HBM"/>
    <property type="match status" value="1"/>
</dbReference>
<keyword evidence="3" id="KW-0408">Iron</keyword>
<sequence length="794" mass="85341">MGSILSKFSLKMQIGSLVGLAGIILLVCAASLWIGGASIEASKAVATKESIIGGQAAEMDRALLNARRHEKDFLLRKDAKYVAEHGKSLKLAHAALDSMVSAMAPQDPRRGQVETVRRGLANYENLFAKTAAGWTRVGLTEKDGLMGTLRGSVHDAETILKDHDDLRLANLMLMMRRHEKDFLARLDPKYIDEIDTRVAEFGKALSVSVIPTNIRPTVLDRIGSYQRDFKAAAAGLLDLVATTKSLSESYAAIAPVITELVEQAHAGMVASTDQAESIGNAVSRMLNLVMLVGFAAMVIIGTAITRSVSRPIEGITRVMGELAGNNISVMVPFTERGDEIGAMAKSVSHFKDQLGRVKQLEADQAEQKRRAEADRHAAMHQLADTFEESVGQVIHTVTSAATELQAASSQMAGTAAETSAQATTVASAAQQASANVETVAAATEELTSSINEIAHQVERSLTVSDRASEEVGETTAQVLALADTVGKIGEVVQLINDIAAQTNLLALNATIEAARAGEAGKGFAVVAGEVKNLANQTARATSEITGQILAVQEGTHAAVGAIERIAKIIAEMSETSSAVAAAVHQQTAATGEIARNVEQAAVGTDEVSRNIGSVEMAARDTGAAAEQIAESSADLSKQAEFLRHEVGRFLTQVRADKKHMTLLEWDVSFDTGIEAIDRHHRGSFNQVNECYRQMMSGDGGQNSLVLLLDVAERMKQHFGEEEEEMARHCYAGADDHRGSHKLFIDRMSELLRAVELKNPDAESEMFNYITSWLRHHIVKDDKPLAIFLRDKLVA</sequence>
<feature type="domain" description="Methyl-accepting transducer" evidence="8">
    <location>
        <begin position="400"/>
        <end position="636"/>
    </location>
</feature>
<comment type="similarity">
    <text evidence="5">Belongs to the methyl-accepting chemotaxis (MCP) protein family.</text>
</comment>
<keyword evidence="7" id="KW-1133">Transmembrane helix</keyword>
<dbReference type="EMBL" id="JXSL01000023">
    <property type="protein sequence ID" value="KIL99552.1"/>
    <property type="molecule type" value="Genomic_DNA"/>
</dbReference>
<feature type="transmembrane region" description="Helical" evidence="7">
    <location>
        <begin position="285"/>
        <end position="304"/>
    </location>
</feature>
<keyword evidence="7" id="KW-0472">Membrane</keyword>
<proteinExistence type="inferred from homology"/>
<dbReference type="STRING" id="272627.CCC_04068"/>
<dbReference type="Proteomes" id="UP000031971">
    <property type="component" value="Unassembled WGS sequence"/>
</dbReference>
<dbReference type="Pfam" id="PF01814">
    <property type="entry name" value="Hemerythrin"/>
    <property type="match status" value="1"/>
</dbReference>
<evidence type="ECO:0000256" key="2">
    <source>
        <dbReference type="ARBA" id="ARBA00022723"/>
    </source>
</evidence>
<evidence type="ECO:0000313" key="11">
    <source>
        <dbReference type="Proteomes" id="UP000031971"/>
    </source>
</evidence>
<dbReference type="Pfam" id="PF00015">
    <property type="entry name" value="MCPsignal"/>
    <property type="match status" value="1"/>
</dbReference>
<evidence type="ECO:0000256" key="5">
    <source>
        <dbReference type="ARBA" id="ARBA00029447"/>
    </source>
</evidence>
<evidence type="ECO:0000313" key="10">
    <source>
        <dbReference type="EMBL" id="KIL99552.1"/>
    </source>
</evidence>
<dbReference type="GO" id="GO:0007165">
    <property type="term" value="P:signal transduction"/>
    <property type="evidence" value="ECO:0007669"/>
    <property type="project" value="UniProtKB-KW"/>
</dbReference>
<dbReference type="CDD" id="cd12107">
    <property type="entry name" value="Hemerythrin"/>
    <property type="match status" value="1"/>
</dbReference>
<protein>
    <recommendedName>
        <fullName evidence="12">Methyl-accepting chemotaxis protein</fullName>
    </recommendedName>
</protein>
<dbReference type="RefSeq" id="WP_082036529.1">
    <property type="nucleotide sequence ID" value="NZ_JXSL01000023.1"/>
</dbReference>
<dbReference type="Gene3D" id="1.10.287.950">
    <property type="entry name" value="Methyl-accepting chemotaxis protein"/>
    <property type="match status" value="1"/>
</dbReference>
<dbReference type="GO" id="GO:0004888">
    <property type="term" value="F:transmembrane signaling receptor activity"/>
    <property type="evidence" value="ECO:0007669"/>
    <property type="project" value="InterPro"/>
</dbReference>
<evidence type="ECO:0000259" key="8">
    <source>
        <dbReference type="PROSITE" id="PS50111"/>
    </source>
</evidence>
<dbReference type="InterPro" id="IPR012312">
    <property type="entry name" value="Hemerythrin-like"/>
</dbReference>
<dbReference type="OrthoDB" id="3289104at2"/>
<dbReference type="SUPFAM" id="SSF47188">
    <property type="entry name" value="Hemerythrin-like"/>
    <property type="match status" value="1"/>
</dbReference>
<dbReference type="InterPro" id="IPR003660">
    <property type="entry name" value="HAMP_dom"/>
</dbReference>
<feature type="domain" description="HAMP" evidence="9">
    <location>
        <begin position="306"/>
        <end position="359"/>
    </location>
</feature>
<keyword evidence="2" id="KW-0479">Metal-binding</keyword>
<evidence type="ECO:0008006" key="12">
    <source>
        <dbReference type="Google" id="ProtNLM"/>
    </source>
</evidence>
<dbReference type="InterPro" id="IPR016131">
    <property type="entry name" value="Haemerythrin_Fe_BS"/>
</dbReference>
<dbReference type="PROSITE" id="PS00550">
    <property type="entry name" value="HEMERYTHRINS"/>
    <property type="match status" value="1"/>
</dbReference>
<dbReference type="InterPro" id="IPR004090">
    <property type="entry name" value="Chemotax_Me-accpt_rcpt"/>
</dbReference>
<reference evidence="10 11" key="1">
    <citation type="submission" date="2015-01" db="EMBL/GenBank/DDBJ databases">
        <title>Genome Sequence of Magnetospirillum magnetotacticum Strain MS-1.</title>
        <authorList>
            <person name="Marinov G.K."/>
            <person name="Smalley M.D."/>
            <person name="DeSalvo G."/>
        </authorList>
    </citation>
    <scope>NUCLEOTIDE SEQUENCE [LARGE SCALE GENOMIC DNA]</scope>
    <source>
        <strain evidence="10 11">MS-1</strain>
    </source>
</reference>
<dbReference type="NCBIfam" id="TIGR02481">
    <property type="entry name" value="hemeryth_dom"/>
    <property type="match status" value="1"/>
</dbReference>
<dbReference type="GO" id="GO:0016020">
    <property type="term" value="C:membrane"/>
    <property type="evidence" value="ECO:0007669"/>
    <property type="project" value="InterPro"/>
</dbReference>
<gene>
    <name evidence="10" type="ORF">CCC_04068</name>
</gene>
<evidence type="ECO:0000256" key="4">
    <source>
        <dbReference type="ARBA" id="ARBA00023224"/>
    </source>
</evidence>
<dbReference type="AlphaFoldDB" id="A0A0C2UDH5"/>
<dbReference type="Gene3D" id="1.20.120.50">
    <property type="entry name" value="Hemerythrin-like"/>
    <property type="match status" value="1"/>
</dbReference>
<keyword evidence="4 6" id="KW-0807">Transducer</keyword>
<dbReference type="PRINTS" id="PR00260">
    <property type="entry name" value="CHEMTRNSDUCR"/>
</dbReference>
<dbReference type="SMART" id="SM00304">
    <property type="entry name" value="HAMP"/>
    <property type="match status" value="2"/>
</dbReference>
<dbReference type="PANTHER" id="PTHR32089:SF112">
    <property type="entry name" value="LYSOZYME-LIKE PROTEIN-RELATED"/>
    <property type="match status" value="1"/>
</dbReference>
<dbReference type="CDD" id="cd06225">
    <property type="entry name" value="HAMP"/>
    <property type="match status" value="1"/>
</dbReference>
<evidence type="ECO:0000256" key="3">
    <source>
        <dbReference type="ARBA" id="ARBA00023004"/>
    </source>
</evidence>
<evidence type="ECO:0000259" key="9">
    <source>
        <dbReference type="PROSITE" id="PS50885"/>
    </source>
</evidence>